<dbReference type="Proteomes" id="UP000627781">
    <property type="component" value="Unassembled WGS sequence"/>
</dbReference>
<evidence type="ECO:0000313" key="3">
    <source>
        <dbReference type="Proteomes" id="UP000627781"/>
    </source>
</evidence>
<accession>A0ABR8PP73</accession>
<dbReference type="EMBL" id="JACSRA010000002">
    <property type="protein sequence ID" value="MBD7909980.1"/>
    <property type="molecule type" value="Genomic_DNA"/>
</dbReference>
<gene>
    <name evidence="2" type="ORF">H9661_01310</name>
</gene>
<protein>
    <recommendedName>
        <fullName evidence="4">Cardiolipin synthase N-terminal domain-containing protein</fullName>
    </recommendedName>
</protein>
<sequence length="61" mass="7040">MYILVKRVAGSLTLIYLIMILILCLRDLKISKKKKGIIINTILAIWTLISLFYVAGSFFYE</sequence>
<feature type="transmembrane region" description="Helical" evidence="1">
    <location>
        <begin position="37"/>
        <end position="60"/>
    </location>
</feature>
<keyword evidence="1" id="KW-0472">Membrane</keyword>
<keyword evidence="1" id="KW-1133">Transmembrane helix</keyword>
<keyword evidence="3" id="KW-1185">Reference proteome</keyword>
<proteinExistence type="predicted"/>
<feature type="transmembrane region" description="Helical" evidence="1">
    <location>
        <begin position="6"/>
        <end position="25"/>
    </location>
</feature>
<dbReference type="RefSeq" id="WP_191767512.1">
    <property type="nucleotide sequence ID" value="NZ_JACSRA010000002.1"/>
</dbReference>
<name>A0ABR8PP73_9CLOT</name>
<evidence type="ECO:0008006" key="4">
    <source>
        <dbReference type="Google" id="ProtNLM"/>
    </source>
</evidence>
<evidence type="ECO:0000313" key="2">
    <source>
        <dbReference type="EMBL" id="MBD7909980.1"/>
    </source>
</evidence>
<organism evidence="2 3">
    <name type="scientific">Clostridium cibarium</name>
    <dbReference type="NCBI Taxonomy" id="2762247"/>
    <lineage>
        <taxon>Bacteria</taxon>
        <taxon>Bacillati</taxon>
        <taxon>Bacillota</taxon>
        <taxon>Clostridia</taxon>
        <taxon>Eubacteriales</taxon>
        <taxon>Clostridiaceae</taxon>
        <taxon>Clostridium</taxon>
    </lineage>
</organism>
<evidence type="ECO:0000256" key="1">
    <source>
        <dbReference type="SAM" id="Phobius"/>
    </source>
</evidence>
<keyword evidence="1" id="KW-0812">Transmembrane</keyword>
<comment type="caution">
    <text evidence="2">The sequence shown here is derived from an EMBL/GenBank/DDBJ whole genome shotgun (WGS) entry which is preliminary data.</text>
</comment>
<reference evidence="2 3" key="1">
    <citation type="submission" date="2020-08" db="EMBL/GenBank/DDBJ databases">
        <title>A Genomic Blueprint of the Chicken Gut Microbiome.</title>
        <authorList>
            <person name="Gilroy R."/>
            <person name="Ravi A."/>
            <person name="Getino M."/>
            <person name="Pursley I."/>
            <person name="Horton D.L."/>
            <person name="Alikhan N.-F."/>
            <person name="Baker D."/>
            <person name="Gharbi K."/>
            <person name="Hall N."/>
            <person name="Watson M."/>
            <person name="Adriaenssens E.M."/>
            <person name="Foster-Nyarko E."/>
            <person name="Jarju S."/>
            <person name="Secka A."/>
            <person name="Antonio M."/>
            <person name="Oren A."/>
            <person name="Chaudhuri R."/>
            <person name="La Ragione R.M."/>
            <person name="Hildebrand F."/>
            <person name="Pallen M.J."/>
        </authorList>
    </citation>
    <scope>NUCLEOTIDE SEQUENCE [LARGE SCALE GENOMIC DNA]</scope>
    <source>
        <strain evidence="2 3">Sa3CVN1</strain>
    </source>
</reference>